<comment type="cofactor">
    <cofactor evidence="1">
        <name>adenosylcob(III)alamin</name>
        <dbReference type="ChEBI" id="CHEBI:18408"/>
    </cofactor>
</comment>
<evidence type="ECO:0000256" key="14">
    <source>
        <dbReference type="ARBA" id="ARBA00047754"/>
    </source>
</evidence>
<evidence type="ECO:0000256" key="12">
    <source>
        <dbReference type="ARBA" id="ARBA00025437"/>
    </source>
</evidence>
<feature type="domain" description="TSCPD" evidence="17">
    <location>
        <begin position="636"/>
        <end position="737"/>
    </location>
</feature>
<proteinExistence type="inferred from homology"/>
<comment type="similarity">
    <text evidence="2">Belongs to the ribonucleoside diphosphate reductase class-2 family.</text>
</comment>
<evidence type="ECO:0000256" key="7">
    <source>
        <dbReference type="ARBA" id="ARBA00022741"/>
    </source>
</evidence>
<comment type="catalytic activity">
    <reaction evidence="14">
        <text>a 2'-deoxyribonucleoside 5'-diphosphate + [thioredoxin]-disulfide + H2O = a ribonucleoside 5'-diphosphate + [thioredoxin]-dithiol</text>
        <dbReference type="Rhea" id="RHEA:23252"/>
        <dbReference type="Rhea" id="RHEA-COMP:10698"/>
        <dbReference type="Rhea" id="RHEA-COMP:10700"/>
        <dbReference type="ChEBI" id="CHEBI:15377"/>
        <dbReference type="ChEBI" id="CHEBI:29950"/>
        <dbReference type="ChEBI" id="CHEBI:50058"/>
        <dbReference type="ChEBI" id="CHEBI:57930"/>
        <dbReference type="ChEBI" id="CHEBI:73316"/>
        <dbReference type="EC" id="1.17.4.1"/>
    </reaction>
</comment>
<evidence type="ECO:0000259" key="17">
    <source>
        <dbReference type="Pfam" id="PF12637"/>
    </source>
</evidence>
<keyword evidence="7" id="KW-0547">Nucleotide-binding</keyword>
<dbReference type="Pfam" id="PF02867">
    <property type="entry name" value="Ribonuc_red_lgC"/>
    <property type="match status" value="2"/>
</dbReference>
<dbReference type="AlphaFoldDB" id="A0A3B1BB17"/>
<dbReference type="NCBIfam" id="TIGR02504">
    <property type="entry name" value="NrdJ_Z"/>
    <property type="match status" value="1"/>
</dbReference>
<keyword evidence="6" id="KW-0237">DNA synthesis</keyword>
<dbReference type="SUPFAM" id="SSF48168">
    <property type="entry name" value="R1 subunit of ribonucleotide reductase, N-terminal domain"/>
    <property type="match status" value="1"/>
</dbReference>
<dbReference type="GO" id="GO:0005524">
    <property type="term" value="F:ATP binding"/>
    <property type="evidence" value="ECO:0007669"/>
    <property type="project" value="UniProtKB-KW"/>
</dbReference>
<dbReference type="GO" id="GO:0031419">
    <property type="term" value="F:cobalamin binding"/>
    <property type="evidence" value="ECO:0007669"/>
    <property type="project" value="UniProtKB-KW"/>
</dbReference>
<dbReference type="InterPro" id="IPR050862">
    <property type="entry name" value="RdRp_reductase_class-2"/>
</dbReference>
<keyword evidence="8" id="KW-0067">ATP-binding</keyword>
<feature type="domain" description="Ribonucleotide reductase large subunit C-terminal" evidence="16">
    <location>
        <begin position="133"/>
        <end position="447"/>
    </location>
</feature>
<dbReference type="SUPFAM" id="SSF51998">
    <property type="entry name" value="PFL-like glycyl radical enzymes"/>
    <property type="match status" value="1"/>
</dbReference>
<accession>A0A3B1BB17</accession>
<feature type="non-terminal residue" evidence="18">
    <location>
        <position position="737"/>
    </location>
</feature>
<keyword evidence="11" id="KW-0170">Cobalt</keyword>
<keyword evidence="10" id="KW-1015">Disulfide bond</keyword>
<dbReference type="Pfam" id="PF00317">
    <property type="entry name" value="Ribonuc_red_lgN"/>
    <property type="match status" value="1"/>
</dbReference>
<gene>
    <name evidence="18" type="ORF">MNBD_NITROSPINAE04-1334</name>
</gene>
<reference evidence="18" key="1">
    <citation type="submission" date="2018-06" db="EMBL/GenBank/DDBJ databases">
        <authorList>
            <person name="Zhirakovskaya E."/>
        </authorList>
    </citation>
    <scope>NUCLEOTIDE SEQUENCE</scope>
</reference>
<organism evidence="18">
    <name type="scientific">hydrothermal vent metagenome</name>
    <dbReference type="NCBI Taxonomy" id="652676"/>
    <lineage>
        <taxon>unclassified sequences</taxon>
        <taxon>metagenomes</taxon>
        <taxon>ecological metagenomes</taxon>
    </lineage>
</organism>
<sequence length="737" mass="81187">MNPDSDTQFDGQEQSGDEIDYIGDIALDKSKKEALVDFEENDGPDPEELFSENAIRVLERRYLKKDDEGNVVEAPTDMLRRVAKNIAQAEARYGSAEDVASAEEEFYQIMSRLEFMPNSPTLMNAGRGLQQLSACFVLPVEDTMESIFTAVRDTAMIHKSGGGTGFSFSKLRPANSRVRSTNGVSSGPISFMHVFDAATEAIKQGGTRRGANMGILRVDHPDIEAFIDCKRDNKGFTNFNISVALTDSFMDAMKSDSDYDLIDPRTNEVAGSLSAKTMFNKIVSSAWHNGDPGIIFIDRINDHNPTPNAGEVESTNPCGEQPLLPYESCNLGSINLSIMIKDDGQIDWDRLKRVIHTSVRFLDNVIDMNRYPIDKIDQMTKSNRKIGLGIMGWADFLIKLGVPYNSDNAIALAEKTMEFVDTESKKASIELARTRGPFPNFVGSIFDKPDAEKIRNATTTTIAPTGTISIISGCSSGIEPLFALSYIRTVMDKDKLVEINPLFERVAKDRNFYSEELMEKVAYQGHIEGIENISDDLKKLFVTAHGVTPEWHIKMQAAFQKHTDNAVSKTVNFPSSAKQSDVYDVYVSAYDFGCKGVTIYRDGSRDEQVLSTGATHDKAKDNGDKIEAVATKVKPRPRPDIVFGSTQRINTGCGSIYVTVNHDETGRPFELFTAIGKAGGCAASQTESIGRLVSLAMRAGIDVDEIRTQLMGISCHQPAWEKGMRISSCADAISKAL</sequence>
<protein>
    <recommendedName>
        <fullName evidence="4">Vitamin B12-dependent ribonucleotide reductase</fullName>
        <ecNumber evidence="3">1.17.4.1</ecNumber>
    </recommendedName>
    <alternativeName>
        <fullName evidence="13">Ribonucleoside-diphosphate reductase NrdJ</fullName>
    </alternativeName>
</protein>
<dbReference type="InterPro" id="IPR013509">
    <property type="entry name" value="RNR_lsu_N"/>
</dbReference>
<keyword evidence="5" id="KW-0846">Cobalamin</keyword>
<evidence type="ECO:0000256" key="4">
    <source>
        <dbReference type="ARBA" id="ARBA00014409"/>
    </source>
</evidence>
<evidence type="ECO:0000256" key="3">
    <source>
        <dbReference type="ARBA" id="ARBA00012274"/>
    </source>
</evidence>
<name>A0A3B1BB17_9ZZZZ</name>
<dbReference type="Pfam" id="PF12637">
    <property type="entry name" value="TSCPD"/>
    <property type="match status" value="1"/>
</dbReference>
<dbReference type="CDD" id="cd02888">
    <property type="entry name" value="RNR_II_dimer"/>
    <property type="match status" value="1"/>
</dbReference>
<dbReference type="GO" id="GO:0009263">
    <property type="term" value="P:deoxyribonucleotide biosynthetic process"/>
    <property type="evidence" value="ECO:0007669"/>
    <property type="project" value="InterPro"/>
</dbReference>
<evidence type="ECO:0000259" key="15">
    <source>
        <dbReference type="Pfam" id="PF00317"/>
    </source>
</evidence>
<evidence type="ECO:0000256" key="2">
    <source>
        <dbReference type="ARBA" id="ARBA00007405"/>
    </source>
</evidence>
<evidence type="ECO:0000256" key="13">
    <source>
        <dbReference type="ARBA" id="ARBA00033050"/>
    </source>
</evidence>
<dbReference type="InterPro" id="IPR008926">
    <property type="entry name" value="RNR_R1-su_N"/>
</dbReference>
<dbReference type="UniPathway" id="UPA00326"/>
<dbReference type="EC" id="1.17.4.1" evidence="3"/>
<dbReference type="FunFam" id="3.20.70.20:FF:000018">
    <property type="entry name" value="Vitamin B12-dependent ribonucleotide reductase"/>
    <property type="match status" value="1"/>
</dbReference>
<dbReference type="EMBL" id="UOGA01000039">
    <property type="protein sequence ID" value="VAX15486.1"/>
    <property type="molecule type" value="Genomic_DNA"/>
</dbReference>
<evidence type="ECO:0000259" key="16">
    <source>
        <dbReference type="Pfam" id="PF02867"/>
    </source>
</evidence>
<feature type="domain" description="Ribonucleotide reductase large subunit N-terminal" evidence="15">
    <location>
        <begin position="49"/>
        <end position="129"/>
    </location>
</feature>
<dbReference type="NCBIfam" id="NF006417">
    <property type="entry name" value="PRK08665.1"/>
    <property type="match status" value="1"/>
</dbReference>
<evidence type="ECO:0000313" key="18">
    <source>
        <dbReference type="EMBL" id="VAX15486.1"/>
    </source>
</evidence>
<dbReference type="InterPro" id="IPR000788">
    <property type="entry name" value="RNR_lg_C"/>
</dbReference>
<dbReference type="InterPro" id="IPR024434">
    <property type="entry name" value="TSCPD_dom"/>
</dbReference>
<evidence type="ECO:0000256" key="1">
    <source>
        <dbReference type="ARBA" id="ARBA00001922"/>
    </source>
</evidence>
<comment type="function">
    <text evidence="12">Catalyzes the reduction of ribonucleotides to deoxyribonucleotides. May function to provide a pool of deoxyribonucleotide precursors for DNA repair during oxygen limitation and/or for immediate growth after restoration of oxygen.</text>
</comment>
<keyword evidence="9 18" id="KW-0560">Oxidoreductase</keyword>
<evidence type="ECO:0000256" key="10">
    <source>
        <dbReference type="ARBA" id="ARBA00023157"/>
    </source>
</evidence>
<dbReference type="Gene3D" id="3.20.70.20">
    <property type="match status" value="1"/>
</dbReference>
<evidence type="ECO:0000256" key="11">
    <source>
        <dbReference type="ARBA" id="ARBA00023285"/>
    </source>
</evidence>
<evidence type="ECO:0000256" key="5">
    <source>
        <dbReference type="ARBA" id="ARBA00022628"/>
    </source>
</evidence>
<evidence type="ECO:0000256" key="9">
    <source>
        <dbReference type="ARBA" id="ARBA00023002"/>
    </source>
</evidence>
<evidence type="ECO:0000256" key="8">
    <source>
        <dbReference type="ARBA" id="ARBA00022840"/>
    </source>
</evidence>
<dbReference type="PANTHER" id="PTHR43371">
    <property type="entry name" value="VITAMIN B12-DEPENDENT RIBONUCLEOTIDE REDUCTASE"/>
    <property type="match status" value="1"/>
</dbReference>
<dbReference type="PANTHER" id="PTHR43371:SF1">
    <property type="entry name" value="RIBONUCLEOSIDE-DIPHOSPHATE REDUCTASE"/>
    <property type="match status" value="1"/>
</dbReference>
<dbReference type="GO" id="GO:0004748">
    <property type="term" value="F:ribonucleoside-diphosphate reductase activity, thioredoxin disulfide as acceptor"/>
    <property type="evidence" value="ECO:0007669"/>
    <property type="project" value="UniProtKB-EC"/>
</dbReference>
<feature type="domain" description="Ribonucleotide reductase large subunit C-terminal" evidence="16">
    <location>
        <begin position="454"/>
        <end position="600"/>
    </location>
</feature>
<dbReference type="PRINTS" id="PR01183">
    <property type="entry name" value="RIBORDTASEM1"/>
</dbReference>
<dbReference type="GO" id="GO:0071897">
    <property type="term" value="P:DNA biosynthetic process"/>
    <property type="evidence" value="ECO:0007669"/>
    <property type="project" value="UniProtKB-KW"/>
</dbReference>
<evidence type="ECO:0000256" key="6">
    <source>
        <dbReference type="ARBA" id="ARBA00022634"/>
    </source>
</evidence>
<dbReference type="InterPro" id="IPR013344">
    <property type="entry name" value="RNR_NrdJ/NrdZ"/>
</dbReference>